<keyword evidence="2" id="KW-1185">Reference proteome</keyword>
<proteinExistence type="predicted"/>
<comment type="caution">
    <text evidence="1">The sequence shown here is derived from an EMBL/GenBank/DDBJ whole genome shotgun (WGS) entry which is preliminary data.</text>
</comment>
<name>A0ABN9GS89_9NEOB</name>
<reference evidence="1" key="1">
    <citation type="submission" date="2023-05" db="EMBL/GenBank/DDBJ databases">
        <authorList>
            <person name="Stuckert A."/>
        </authorList>
    </citation>
    <scope>NUCLEOTIDE SEQUENCE</scope>
</reference>
<dbReference type="EMBL" id="CATNWA010019279">
    <property type="protein sequence ID" value="CAI9612310.1"/>
    <property type="molecule type" value="Genomic_DNA"/>
</dbReference>
<evidence type="ECO:0000313" key="2">
    <source>
        <dbReference type="Proteomes" id="UP001162483"/>
    </source>
</evidence>
<protein>
    <submittedName>
        <fullName evidence="1">Uncharacterized protein</fullName>
    </submittedName>
</protein>
<sequence length="58" mass="6700">MLKHTVRRRRQLSTESISKDLQTLRGLQRASWNGFPWLSSCIQALHHQVQCKALDAVV</sequence>
<organism evidence="1 2">
    <name type="scientific">Staurois parvus</name>
    <dbReference type="NCBI Taxonomy" id="386267"/>
    <lineage>
        <taxon>Eukaryota</taxon>
        <taxon>Metazoa</taxon>
        <taxon>Chordata</taxon>
        <taxon>Craniata</taxon>
        <taxon>Vertebrata</taxon>
        <taxon>Euteleostomi</taxon>
        <taxon>Amphibia</taxon>
        <taxon>Batrachia</taxon>
        <taxon>Anura</taxon>
        <taxon>Neobatrachia</taxon>
        <taxon>Ranoidea</taxon>
        <taxon>Ranidae</taxon>
        <taxon>Staurois</taxon>
    </lineage>
</organism>
<dbReference type="Proteomes" id="UP001162483">
    <property type="component" value="Unassembled WGS sequence"/>
</dbReference>
<evidence type="ECO:0000313" key="1">
    <source>
        <dbReference type="EMBL" id="CAI9612310.1"/>
    </source>
</evidence>
<gene>
    <name evidence="1" type="ORF">SPARVUS_LOCUS14685346</name>
</gene>
<accession>A0ABN9GS89</accession>